<comment type="subcellular location">
    <subcellularLocation>
        <location evidence="6">Cytoplasm</location>
    </subcellularLocation>
</comment>
<dbReference type="InterPro" id="IPR036511">
    <property type="entry name" value="TGT-like_sf"/>
</dbReference>
<evidence type="ECO:0000256" key="1">
    <source>
        <dbReference type="ARBA" id="ARBA00022676"/>
    </source>
</evidence>
<evidence type="ECO:0000313" key="11">
    <source>
        <dbReference type="WBParaSite" id="DME_0000267701-mRNA-1"/>
    </source>
</evidence>
<dbReference type="OrthoDB" id="10249838at2759"/>
<dbReference type="SMR" id="A0A0N4U6V0"/>
<dbReference type="InterPro" id="IPR002616">
    <property type="entry name" value="tRNA_ribo_trans-like"/>
</dbReference>
<dbReference type="PANTHER" id="PTHR43530:SF1">
    <property type="entry name" value="QUEUINE TRNA-RIBOSYLTRANSFERASE CATALYTIC SUBUNIT 1"/>
    <property type="match status" value="1"/>
</dbReference>
<keyword evidence="4 6" id="KW-0479">Metal-binding</keyword>
<organism evidence="9 11">
    <name type="scientific">Dracunculus medinensis</name>
    <name type="common">Guinea worm</name>
    <dbReference type="NCBI Taxonomy" id="318479"/>
    <lineage>
        <taxon>Eukaryota</taxon>
        <taxon>Metazoa</taxon>
        <taxon>Ecdysozoa</taxon>
        <taxon>Nematoda</taxon>
        <taxon>Chromadorea</taxon>
        <taxon>Rhabditida</taxon>
        <taxon>Spirurina</taxon>
        <taxon>Dracunculoidea</taxon>
        <taxon>Dracunculidae</taxon>
        <taxon>Dracunculus</taxon>
    </lineage>
</organism>
<feature type="binding site" evidence="6">
    <location>
        <position position="287"/>
    </location>
    <ligand>
        <name>Zn(2+)</name>
        <dbReference type="ChEBI" id="CHEBI:29105"/>
    </ligand>
</feature>
<feature type="active site" description="Nucleophile" evidence="6">
    <location>
        <position position="243"/>
    </location>
</feature>
<evidence type="ECO:0000256" key="4">
    <source>
        <dbReference type="ARBA" id="ARBA00022723"/>
    </source>
</evidence>
<evidence type="ECO:0000256" key="2">
    <source>
        <dbReference type="ARBA" id="ARBA00022679"/>
    </source>
</evidence>
<feature type="binding site" evidence="6">
    <location>
        <position position="284"/>
    </location>
    <ligand>
        <name>Zn(2+)</name>
        <dbReference type="ChEBI" id="CHEBI:29105"/>
    </ligand>
</feature>
<evidence type="ECO:0000256" key="6">
    <source>
        <dbReference type="HAMAP-Rule" id="MF_03218"/>
    </source>
</evidence>
<keyword evidence="6" id="KW-0963">Cytoplasm</keyword>
<name>A0A0N4U6V0_DRAME</name>
<dbReference type="SUPFAM" id="SSF51713">
    <property type="entry name" value="tRNA-guanine transglycosylase"/>
    <property type="match status" value="1"/>
</dbReference>
<feature type="binding site" evidence="6">
    <location>
        <position position="197"/>
    </location>
    <ligand>
        <name>substrate</name>
    </ligand>
</feature>
<evidence type="ECO:0000256" key="3">
    <source>
        <dbReference type="ARBA" id="ARBA00022694"/>
    </source>
</evidence>
<comment type="catalytic activity">
    <reaction evidence="6">
        <text>guanosine(34) in tRNA + queuine = queuosine(34) in tRNA + guanine</text>
        <dbReference type="Rhea" id="RHEA:16633"/>
        <dbReference type="Rhea" id="RHEA-COMP:10341"/>
        <dbReference type="Rhea" id="RHEA-COMP:18571"/>
        <dbReference type="ChEBI" id="CHEBI:16235"/>
        <dbReference type="ChEBI" id="CHEBI:17433"/>
        <dbReference type="ChEBI" id="CHEBI:74269"/>
        <dbReference type="ChEBI" id="CHEBI:194431"/>
        <dbReference type="EC" id="2.4.2.64"/>
    </reaction>
</comment>
<evidence type="ECO:0000259" key="7">
    <source>
        <dbReference type="Pfam" id="PF01702"/>
    </source>
</evidence>
<dbReference type="STRING" id="318479.A0A0N4U6V0"/>
<dbReference type="Pfam" id="PF01702">
    <property type="entry name" value="TGT"/>
    <property type="match status" value="1"/>
</dbReference>
<proteinExistence type="inferred from homology"/>
<comment type="similarity">
    <text evidence="6">Belongs to the queuine tRNA-ribosyltransferase family.</text>
</comment>
<evidence type="ECO:0000313" key="9">
    <source>
        <dbReference type="Proteomes" id="UP000038040"/>
    </source>
</evidence>
<dbReference type="EMBL" id="UYYG01001158">
    <property type="protein sequence ID" value="VDN57064.1"/>
    <property type="molecule type" value="Genomic_DNA"/>
</dbReference>
<dbReference type="Gene3D" id="3.20.20.105">
    <property type="entry name" value="Queuine tRNA-ribosyltransferase-like"/>
    <property type="match status" value="1"/>
</dbReference>
<evidence type="ECO:0000313" key="8">
    <source>
        <dbReference type="EMBL" id="VDN57064.1"/>
    </source>
</evidence>
<feature type="region of interest" description="RNA binding; important for wobble base 34 recognition" evidence="6">
    <location>
        <begin position="248"/>
        <end position="252"/>
    </location>
</feature>
<dbReference type="HAMAP" id="MF_00168">
    <property type="entry name" value="Q_tRNA_Tgt"/>
    <property type="match status" value="1"/>
</dbReference>
<keyword evidence="10" id="KW-1185">Reference proteome</keyword>
<dbReference type="EC" id="2.4.2.64" evidence="6"/>
<accession>A0A0N4U6V0</accession>
<keyword evidence="5 6" id="KW-0862">Zinc</keyword>
<comment type="subunit">
    <text evidence="6">Heterodimer of a catalytic subunit and an accessory subunit.</text>
</comment>
<feature type="binding site" evidence="6">
    <location>
        <begin position="74"/>
        <end position="78"/>
    </location>
    <ligand>
        <name>substrate</name>
    </ligand>
</feature>
<feature type="binding site" evidence="6">
    <location>
        <position position="312"/>
    </location>
    <ligand>
        <name>Zn(2+)</name>
        <dbReference type="ChEBI" id="CHEBI:29105"/>
    </ligand>
</feature>
<sequence>MLKLPHSTVETPVFMPVGTQGTVKGILPEQLIDMDCRIFLCNTYHLGHRPGHELVQKAGGLHRLMNWPRSLLTDSGGFQMVSLSKLMNVDETGVNFESPYTREMMLLTPEKSVQIQENLGADIIMQLDHVVHVLTEGPAVNEAMCRSIRWLDRCLESHSRDDQALFPIIQGGLDFELRKKCIAEMAKRAKVGIAIGGENKDSFWKIVAFCCKEIPEHLPRYVMGVGFAVDLVICSLLGADMFDCVYPTRTARFGCALVRHGGTLHLNKQEFAEDFSPIDKDCTCYTCQNYNRAYIHSIINQESISCHLITIHNIRHHLDLMRRIREAIDNNSTESFLRTFLEEQFPQKNIPDWIKNALQYMNYNIEWINNTRSS</sequence>
<protein>
    <recommendedName>
        <fullName evidence="6">Queuine tRNA-ribosyltransferase catalytic subunit 1</fullName>
        <ecNumber evidence="6">2.4.2.64</ecNumber>
    </recommendedName>
    <alternativeName>
        <fullName evidence="6">Guanine insertion enzyme</fullName>
    </alternativeName>
    <alternativeName>
        <fullName evidence="6">tRNA-guanine transglycosylase</fullName>
    </alternativeName>
</protein>
<dbReference type="GO" id="GO:0046872">
    <property type="term" value="F:metal ion binding"/>
    <property type="evidence" value="ECO:0007669"/>
    <property type="project" value="UniProtKB-KW"/>
</dbReference>
<evidence type="ECO:0000313" key="10">
    <source>
        <dbReference type="Proteomes" id="UP000274756"/>
    </source>
</evidence>
<feature type="binding site" evidence="6">
    <location>
        <position position="128"/>
    </location>
    <ligand>
        <name>substrate</name>
    </ligand>
</feature>
<dbReference type="PANTHER" id="PTHR43530">
    <property type="entry name" value="QUEUINE TRNA-RIBOSYLTRANSFERASE CATALYTIC SUBUNIT 1"/>
    <property type="match status" value="1"/>
</dbReference>
<dbReference type="InterPro" id="IPR004803">
    <property type="entry name" value="TGT"/>
</dbReference>
<comment type="function">
    <text evidence="6">Catalytic subunit of the queuine tRNA-ribosyltransferase (TGT) that catalyzes the base-exchange of a guanine (G) residue with queuine (Q) at position 34 (anticodon wobble position) in tRNAs with GU(N) anticodons (tRNA-Asp, -Asn, -His and -Tyr), resulting in the hypermodified nucleoside queuosine (7-(((4,5-cis-dihydroxy-2-cyclopenten-1-yl)amino)methyl)-7-deazaguanosine). Catalysis occurs through a double-displacement mechanism. The nucleophile active site attacks the C1' of nucleotide 34 to detach the guanine base from the RNA, forming a covalent enzyme-RNA intermediate. The proton acceptor active site deprotonates the incoming queuine, allowing a nucleophilic attack on the C1' of the ribose to form the product.</text>
</comment>
<dbReference type="GO" id="GO:0008479">
    <property type="term" value="F:tRNA-guanosine(34) queuine transglycosylase activity"/>
    <property type="evidence" value="ECO:0007669"/>
    <property type="project" value="UniProtKB-UniRule"/>
</dbReference>
<reference evidence="11" key="1">
    <citation type="submission" date="2017-02" db="UniProtKB">
        <authorList>
            <consortium name="WormBaseParasite"/>
        </authorList>
    </citation>
    <scope>IDENTIFICATION</scope>
</reference>
<dbReference type="AlphaFoldDB" id="A0A0N4U6V0"/>
<dbReference type="NCBIfam" id="TIGR00430">
    <property type="entry name" value="Q_tRNA_tgt"/>
    <property type="match status" value="1"/>
</dbReference>
<feature type="binding site" evidence="6">
    <location>
        <position position="282"/>
    </location>
    <ligand>
        <name>Zn(2+)</name>
        <dbReference type="ChEBI" id="CHEBI:29105"/>
    </ligand>
</feature>
<keyword evidence="3 6" id="KW-0819">tRNA processing</keyword>
<feature type="binding site" evidence="6">
    <location>
        <position position="170"/>
    </location>
    <ligand>
        <name>substrate</name>
    </ligand>
</feature>
<keyword evidence="1 6" id="KW-0328">Glycosyltransferase</keyword>
<dbReference type="Proteomes" id="UP000274756">
    <property type="component" value="Unassembled WGS sequence"/>
</dbReference>
<comment type="cofactor">
    <cofactor evidence="6">
        <name>Zn(2+)</name>
        <dbReference type="ChEBI" id="CHEBI:29105"/>
    </cofactor>
</comment>
<feature type="active site" description="Proton acceptor" evidence="6">
    <location>
        <position position="74"/>
    </location>
</feature>
<reference evidence="8 10" key="2">
    <citation type="submission" date="2018-11" db="EMBL/GenBank/DDBJ databases">
        <authorList>
            <consortium name="Pathogen Informatics"/>
        </authorList>
    </citation>
    <scope>NUCLEOTIDE SEQUENCE [LARGE SCALE GENOMIC DNA]</scope>
</reference>
<feature type="domain" description="tRNA-guanine(15) transglycosylase-like" evidence="7">
    <location>
        <begin position="2"/>
        <end position="344"/>
    </location>
</feature>
<dbReference type="NCBIfam" id="TIGR00449">
    <property type="entry name" value="tgt_general"/>
    <property type="match status" value="1"/>
</dbReference>
<gene>
    <name evidence="8" type="ORF">DME_LOCUS7037</name>
</gene>
<dbReference type="GO" id="GO:0006400">
    <property type="term" value="P:tRNA modification"/>
    <property type="evidence" value="ECO:0007669"/>
    <property type="project" value="InterPro"/>
</dbReference>
<dbReference type="GO" id="GO:0005829">
    <property type="term" value="C:cytosol"/>
    <property type="evidence" value="ECO:0007669"/>
    <property type="project" value="TreeGrafter"/>
</dbReference>
<dbReference type="WBParaSite" id="DME_0000267701-mRNA-1">
    <property type="protein sequence ID" value="DME_0000267701-mRNA-1"/>
    <property type="gene ID" value="DME_0000267701"/>
</dbReference>
<evidence type="ECO:0000256" key="5">
    <source>
        <dbReference type="ARBA" id="ARBA00022833"/>
    </source>
</evidence>
<keyword evidence="2 6" id="KW-0808">Transferase</keyword>
<dbReference type="Proteomes" id="UP000038040">
    <property type="component" value="Unplaced"/>
</dbReference>
<feature type="region of interest" description="RNA binding" evidence="6">
    <location>
        <begin position="224"/>
        <end position="230"/>
    </location>
</feature>